<accession>A0A914YAM7</accession>
<protein>
    <submittedName>
        <fullName evidence="2">Uncharacterized protein</fullName>
    </submittedName>
</protein>
<evidence type="ECO:0000313" key="1">
    <source>
        <dbReference type="Proteomes" id="UP000887577"/>
    </source>
</evidence>
<name>A0A914YAM7_9BILA</name>
<organism evidence="1 2">
    <name type="scientific">Panagrolaimus superbus</name>
    <dbReference type="NCBI Taxonomy" id="310955"/>
    <lineage>
        <taxon>Eukaryota</taxon>
        <taxon>Metazoa</taxon>
        <taxon>Ecdysozoa</taxon>
        <taxon>Nematoda</taxon>
        <taxon>Chromadorea</taxon>
        <taxon>Rhabditida</taxon>
        <taxon>Tylenchina</taxon>
        <taxon>Panagrolaimomorpha</taxon>
        <taxon>Panagrolaimoidea</taxon>
        <taxon>Panagrolaimidae</taxon>
        <taxon>Panagrolaimus</taxon>
    </lineage>
</organism>
<proteinExistence type="predicted"/>
<sequence>MSEVMPDHQECIDLLLPEKTKNKIAFTSTQLEMPNTVQTTNKPVVLMLAPQQVLTDATSEETRTKLADLKTQ</sequence>
<dbReference type="Proteomes" id="UP000887577">
    <property type="component" value="Unplaced"/>
</dbReference>
<dbReference type="AlphaFoldDB" id="A0A914YAM7"/>
<dbReference type="WBParaSite" id="PSU_v2.g1726.t1">
    <property type="protein sequence ID" value="PSU_v2.g1726.t1"/>
    <property type="gene ID" value="PSU_v2.g1726"/>
</dbReference>
<keyword evidence="1" id="KW-1185">Reference proteome</keyword>
<evidence type="ECO:0000313" key="2">
    <source>
        <dbReference type="WBParaSite" id="PSU_v2.g1726.t1"/>
    </source>
</evidence>
<reference evidence="2" key="1">
    <citation type="submission" date="2022-11" db="UniProtKB">
        <authorList>
            <consortium name="WormBaseParasite"/>
        </authorList>
    </citation>
    <scope>IDENTIFICATION</scope>
</reference>